<gene>
    <name evidence="1" type="ORF">ABNN70_07110</name>
</gene>
<organism evidence="1">
    <name type="scientific">Sporolactobacillus sp. Y61</name>
    <dbReference type="NCBI Taxonomy" id="3160863"/>
    <lineage>
        <taxon>Bacteria</taxon>
        <taxon>Bacillati</taxon>
        <taxon>Bacillota</taxon>
        <taxon>Bacilli</taxon>
        <taxon>Bacillales</taxon>
        <taxon>Sporolactobacillaceae</taxon>
        <taxon>Sporolactobacillus</taxon>
    </lineage>
</organism>
<dbReference type="EMBL" id="CP159510">
    <property type="protein sequence ID" value="XCJ18201.1"/>
    <property type="molecule type" value="Genomic_DNA"/>
</dbReference>
<sequence>MNTTGSPSSPVDIALPEEVIEATAITHAVSVYALRHNFELVRYVELSENAARAFFRERRRIGNPRKIICHFHLISGGEEEPQPERKE</sequence>
<proteinExistence type="predicted"/>
<reference evidence="1" key="1">
    <citation type="submission" date="2024-06" db="EMBL/GenBank/DDBJ databases">
        <authorList>
            <person name="Fan A."/>
            <person name="Zhang F.Y."/>
            <person name="Zhang L."/>
        </authorList>
    </citation>
    <scope>NUCLEOTIDE SEQUENCE</scope>
    <source>
        <strain evidence="1">Y61</strain>
    </source>
</reference>
<name>A0AAU8IJR9_9BACL</name>
<evidence type="ECO:0008006" key="2">
    <source>
        <dbReference type="Google" id="ProtNLM"/>
    </source>
</evidence>
<dbReference type="AlphaFoldDB" id="A0AAU8IJR9"/>
<protein>
    <recommendedName>
        <fullName evidence="2">KTSC domain-containing protein</fullName>
    </recommendedName>
</protein>
<accession>A0AAU8IJR9</accession>
<evidence type="ECO:0000313" key="1">
    <source>
        <dbReference type="EMBL" id="XCJ18201.1"/>
    </source>
</evidence>
<dbReference type="RefSeq" id="WP_353949270.1">
    <property type="nucleotide sequence ID" value="NZ_CP159510.1"/>
</dbReference>